<name>A0A1H6ZKJ6_9BACT</name>
<proteinExistence type="predicted"/>
<organism evidence="2 3">
    <name type="scientific">Cyclobacterium xiamenense</name>
    <dbReference type="NCBI Taxonomy" id="1297121"/>
    <lineage>
        <taxon>Bacteria</taxon>
        <taxon>Pseudomonadati</taxon>
        <taxon>Bacteroidota</taxon>
        <taxon>Cytophagia</taxon>
        <taxon>Cytophagales</taxon>
        <taxon>Cyclobacteriaceae</taxon>
        <taxon>Cyclobacterium</taxon>
    </lineage>
</organism>
<dbReference type="EMBL" id="FNZH01000004">
    <property type="protein sequence ID" value="SEJ50222.1"/>
    <property type="molecule type" value="Genomic_DNA"/>
</dbReference>
<dbReference type="AlphaFoldDB" id="A0A1H6ZKJ6"/>
<accession>A0A1H6ZKJ6</accession>
<evidence type="ECO:0008006" key="4">
    <source>
        <dbReference type="Google" id="ProtNLM"/>
    </source>
</evidence>
<dbReference type="OrthoDB" id="840232at2"/>
<evidence type="ECO:0000313" key="3">
    <source>
        <dbReference type="Proteomes" id="UP000199403"/>
    </source>
</evidence>
<gene>
    <name evidence="2" type="ORF">SAMN05192553_104330</name>
</gene>
<sequence length="123" mass="14034">MKPRVLLTCLSLLLVIQVQAQDDLELERKTTDKTYHFQEFEALQFEAIHPDEVSAVTFQAKDLEYHASPTPPPPLGNYRDFKLIKVTLPTALANNLMPVNESGGKPFGEYLVKREIRPRPDDK</sequence>
<dbReference type="RefSeq" id="WP_143057639.1">
    <property type="nucleotide sequence ID" value="NZ_FNZH01000004.1"/>
</dbReference>
<keyword evidence="3" id="KW-1185">Reference proteome</keyword>
<reference evidence="3" key="1">
    <citation type="submission" date="2016-10" db="EMBL/GenBank/DDBJ databases">
        <authorList>
            <person name="Varghese N."/>
            <person name="Submissions S."/>
        </authorList>
    </citation>
    <scope>NUCLEOTIDE SEQUENCE [LARGE SCALE GENOMIC DNA]</scope>
    <source>
        <strain evidence="3">IBRC-M 10761</strain>
    </source>
</reference>
<protein>
    <recommendedName>
        <fullName evidence="4">Gingipain propeptide domain-containing protein</fullName>
    </recommendedName>
</protein>
<keyword evidence="1" id="KW-0732">Signal</keyword>
<feature type="chain" id="PRO_5011748789" description="Gingipain propeptide domain-containing protein" evidence="1">
    <location>
        <begin position="21"/>
        <end position="123"/>
    </location>
</feature>
<feature type="signal peptide" evidence="1">
    <location>
        <begin position="1"/>
        <end position="20"/>
    </location>
</feature>
<dbReference type="Proteomes" id="UP000199403">
    <property type="component" value="Unassembled WGS sequence"/>
</dbReference>
<evidence type="ECO:0000256" key="1">
    <source>
        <dbReference type="SAM" id="SignalP"/>
    </source>
</evidence>
<evidence type="ECO:0000313" key="2">
    <source>
        <dbReference type="EMBL" id="SEJ50222.1"/>
    </source>
</evidence>